<evidence type="ECO:0000256" key="3">
    <source>
        <dbReference type="ARBA" id="ARBA00023163"/>
    </source>
</evidence>
<feature type="domain" description="HTH gntR-type" evidence="4">
    <location>
        <begin position="4"/>
        <end position="71"/>
    </location>
</feature>
<dbReference type="PANTHER" id="PTHR44846:SF1">
    <property type="entry name" value="MANNOSYL-D-GLYCERATE TRANSPORT_METABOLISM SYSTEM REPRESSOR MNGR-RELATED"/>
    <property type="match status" value="1"/>
</dbReference>
<dbReference type="Gene3D" id="1.10.10.10">
    <property type="entry name" value="Winged helix-like DNA-binding domain superfamily/Winged helix DNA-binding domain"/>
    <property type="match status" value="1"/>
</dbReference>
<dbReference type="Pfam" id="PF07702">
    <property type="entry name" value="UTRA"/>
    <property type="match status" value="1"/>
</dbReference>
<dbReference type="EMBL" id="JAXAVW010000001">
    <property type="protein sequence ID" value="MDX8028834.1"/>
    <property type="molecule type" value="Genomic_DNA"/>
</dbReference>
<dbReference type="Proteomes" id="UP001285521">
    <property type="component" value="Unassembled WGS sequence"/>
</dbReference>
<sequence length="228" mass="25410">MSAIPRYYQAKTRLLDLLSELPDNTPFPPERELAELFGMSRTTIRKALDELVLEGKLIRRAGRQGTSVAPRKQVHRLSLDALVQDLATRESVVVRTIGAQDVINVESVLIRGDEPIGVRSTYLRASQFPGFAELYDRGAPLRKFLSDRYQIRFGELHPWCTTALATPRLAGMLEVRPATPVLSIAWMAHDLRGVPVERSWVVLRGDRTHLTMHAASVTPPVLAGRALG</sequence>
<evidence type="ECO:0000259" key="4">
    <source>
        <dbReference type="PROSITE" id="PS50949"/>
    </source>
</evidence>
<comment type="caution">
    <text evidence="5">The sequence shown here is derived from an EMBL/GenBank/DDBJ whole genome shotgun (WGS) entry which is preliminary data.</text>
</comment>
<keyword evidence="2" id="KW-0238">DNA-binding</keyword>
<dbReference type="Gene3D" id="3.40.1410.10">
    <property type="entry name" value="Chorismate lyase-like"/>
    <property type="match status" value="1"/>
</dbReference>
<keyword evidence="3" id="KW-0804">Transcription</keyword>
<dbReference type="InterPro" id="IPR011663">
    <property type="entry name" value="UTRA"/>
</dbReference>
<dbReference type="InterPro" id="IPR000524">
    <property type="entry name" value="Tscrpt_reg_HTH_GntR"/>
</dbReference>
<evidence type="ECO:0000256" key="1">
    <source>
        <dbReference type="ARBA" id="ARBA00023015"/>
    </source>
</evidence>
<dbReference type="CDD" id="cd07377">
    <property type="entry name" value="WHTH_GntR"/>
    <property type="match status" value="1"/>
</dbReference>
<keyword evidence="6" id="KW-1185">Reference proteome</keyword>
<dbReference type="Pfam" id="PF00392">
    <property type="entry name" value="GntR"/>
    <property type="match status" value="1"/>
</dbReference>
<dbReference type="SUPFAM" id="SSF46785">
    <property type="entry name" value="Winged helix' DNA-binding domain"/>
    <property type="match status" value="1"/>
</dbReference>
<keyword evidence="1" id="KW-0805">Transcription regulation</keyword>
<accession>A0ABU4SSE9</accession>
<evidence type="ECO:0000313" key="6">
    <source>
        <dbReference type="Proteomes" id="UP001285521"/>
    </source>
</evidence>
<name>A0ABU4SSE9_9PSEU</name>
<dbReference type="PRINTS" id="PR00035">
    <property type="entry name" value="HTHGNTR"/>
</dbReference>
<organism evidence="5 6">
    <name type="scientific">Lentzea miocenica</name>
    <dbReference type="NCBI Taxonomy" id="3095431"/>
    <lineage>
        <taxon>Bacteria</taxon>
        <taxon>Bacillati</taxon>
        <taxon>Actinomycetota</taxon>
        <taxon>Actinomycetes</taxon>
        <taxon>Pseudonocardiales</taxon>
        <taxon>Pseudonocardiaceae</taxon>
        <taxon>Lentzea</taxon>
    </lineage>
</organism>
<dbReference type="SMART" id="SM00866">
    <property type="entry name" value="UTRA"/>
    <property type="match status" value="1"/>
</dbReference>
<dbReference type="InterPro" id="IPR028978">
    <property type="entry name" value="Chorismate_lyase_/UTRA_dom_sf"/>
</dbReference>
<proteinExistence type="predicted"/>
<gene>
    <name evidence="5" type="ORF">SK803_01365</name>
</gene>
<dbReference type="InterPro" id="IPR050679">
    <property type="entry name" value="Bact_HTH_transcr_reg"/>
</dbReference>
<dbReference type="RefSeq" id="WP_319963836.1">
    <property type="nucleotide sequence ID" value="NZ_JAXAVW010000001.1"/>
</dbReference>
<dbReference type="SMART" id="SM00345">
    <property type="entry name" value="HTH_GNTR"/>
    <property type="match status" value="1"/>
</dbReference>
<evidence type="ECO:0000313" key="5">
    <source>
        <dbReference type="EMBL" id="MDX8028834.1"/>
    </source>
</evidence>
<dbReference type="InterPro" id="IPR036390">
    <property type="entry name" value="WH_DNA-bd_sf"/>
</dbReference>
<protein>
    <submittedName>
        <fullName evidence="5">GntR family transcriptional regulator</fullName>
    </submittedName>
</protein>
<evidence type="ECO:0000256" key="2">
    <source>
        <dbReference type="ARBA" id="ARBA00023125"/>
    </source>
</evidence>
<reference evidence="5 6" key="1">
    <citation type="submission" date="2023-11" db="EMBL/GenBank/DDBJ databases">
        <title>Lentzea sokolovensis, sp. nov., Lentzea kristufkii, sp. nov., and Lentzea miocenensis, sp. nov., rare actinobacteria from Sokolov Coal Basin, Miocene lacustrine sediment, Czech Republic.</title>
        <authorList>
            <person name="Lara A."/>
            <person name="Kotroba L."/>
            <person name="Nouioui I."/>
            <person name="Neumann-Schaal M."/>
            <person name="Mast Y."/>
            <person name="Chronakova A."/>
        </authorList>
    </citation>
    <scope>NUCLEOTIDE SEQUENCE [LARGE SCALE GENOMIC DNA]</scope>
    <source>
        <strain evidence="5 6">BCCO 10_0856</strain>
    </source>
</reference>
<dbReference type="PROSITE" id="PS50949">
    <property type="entry name" value="HTH_GNTR"/>
    <property type="match status" value="1"/>
</dbReference>
<dbReference type="InterPro" id="IPR036388">
    <property type="entry name" value="WH-like_DNA-bd_sf"/>
</dbReference>
<dbReference type="SUPFAM" id="SSF64288">
    <property type="entry name" value="Chorismate lyase-like"/>
    <property type="match status" value="1"/>
</dbReference>
<dbReference type="PANTHER" id="PTHR44846">
    <property type="entry name" value="MANNOSYL-D-GLYCERATE TRANSPORT/METABOLISM SYSTEM REPRESSOR MNGR-RELATED"/>
    <property type="match status" value="1"/>
</dbReference>